<dbReference type="InterPro" id="IPR006710">
    <property type="entry name" value="Glyco_hydro_43"/>
</dbReference>
<evidence type="ECO:0000256" key="3">
    <source>
        <dbReference type="ARBA" id="ARBA00023295"/>
    </source>
</evidence>
<evidence type="ECO:0000256" key="1">
    <source>
        <dbReference type="ARBA" id="ARBA00022729"/>
    </source>
</evidence>
<evidence type="ECO:0000313" key="7">
    <source>
        <dbReference type="Proteomes" id="UP000708208"/>
    </source>
</evidence>
<accession>A0A8J2PID8</accession>
<feature type="chain" id="PRO_5035154818" evidence="5">
    <location>
        <begin position="22"/>
        <end position="378"/>
    </location>
</feature>
<evidence type="ECO:0000313" key="6">
    <source>
        <dbReference type="EMBL" id="CAG7816580.1"/>
    </source>
</evidence>
<dbReference type="AlphaFoldDB" id="A0A8J2PID8"/>
<gene>
    <name evidence="6" type="ORF">AFUS01_LOCUS27195</name>
</gene>
<feature type="signal peptide" evidence="5">
    <location>
        <begin position="1"/>
        <end position="21"/>
    </location>
</feature>
<name>A0A8J2PID8_9HEXA</name>
<dbReference type="Pfam" id="PF04616">
    <property type="entry name" value="Glyco_hydro_43"/>
    <property type="match status" value="1"/>
</dbReference>
<sequence length="378" mass="42891">MISKIAILLSIGFLMPGRVSPNNCTSEGSTRKIPTFRNPIAEEQVSDPYVYYHRDHHYYWTFTDGLDIVLKRSQHLTNLSRAKSATVFDNQESSSLFNGQLCRGVNLLGPEIHYIENKWYIYFSMEVHNGTHIVQGYRNYVIEALTKNPLGSYGTPHKLSSEDIETYSTHGTVLQHPNGFFYFIWSGKSHFDSESIDLYMSMMESPIQLSGYRILLRRPSVDWEMMSGAGAILESPQVFMNFGRIYLVFSASNSSDADNCLGISSIEEWKHPFVAENWFHNEHSCIFARNDDEGVYGVGKVSITTSPDGKESWMIYRGTDTPGGESTLRAERFGWRLDGFPDFPSPAGLKLEHISPSACIFSEAYQHLCYKGTALERN</sequence>
<evidence type="ECO:0000256" key="4">
    <source>
        <dbReference type="RuleBase" id="RU361187"/>
    </source>
</evidence>
<dbReference type="EMBL" id="CAJVCH010374197">
    <property type="protein sequence ID" value="CAG7816580.1"/>
    <property type="molecule type" value="Genomic_DNA"/>
</dbReference>
<organism evidence="6 7">
    <name type="scientific">Allacma fusca</name>
    <dbReference type="NCBI Taxonomy" id="39272"/>
    <lineage>
        <taxon>Eukaryota</taxon>
        <taxon>Metazoa</taxon>
        <taxon>Ecdysozoa</taxon>
        <taxon>Arthropoda</taxon>
        <taxon>Hexapoda</taxon>
        <taxon>Collembola</taxon>
        <taxon>Symphypleona</taxon>
        <taxon>Sminthuridae</taxon>
        <taxon>Allacma</taxon>
    </lineage>
</organism>
<proteinExistence type="inferred from homology"/>
<dbReference type="GO" id="GO:0005975">
    <property type="term" value="P:carbohydrate metabolic process"/>
    <property type="evidence" value="ECO:0007669"/>
    <property type="project" value="InterPro"/>
</dbReference>
<keyword evidence="3 4" id="KW-0326">Glycosidase</keyword>
<dbReference type="GO" id="GO:0004553">
    <property type="term" value="F:hydrolase activity, hydrolyzing O-glycosyl compounds"/>
    <property type="evidence" value="ECO:0007669"/>
    <property type="project" value="InterPro"/>
</dbReference>
<reference evidence="6" key="1">
    <citation type="submission" date="2021-06" db="EMBL/GenBank/DDBJ databases">
        <authorList>
            <person name="Hodson N. C."/>
            <person name="Mongue J. A."/>
            <person name="Jaron S. K."/>
        </authorList>
    </citation>
    <scope>NUCLEOTIDE SEQUENCE</scope>
</reference>
<evidence type="ECO:0000256" key="5">
    <source>
        <dbReference type="SAM" id="SignalP"/>
    </source>
</evidence>
<dbReference type="PANTHER" id="PTHR43817">
    <property type="entry name" value="GLYCOSYL HYDROLASE"/>
    <property type="match status" value="1"/>
</dbReference>
<dbReference type="Proteomes" id="UP000708208">
    <property type="component" value="Unassembled WGS sequence"/>
</dbReference>
<evidence type="ECO:0000256" key="2">
    <source>
        <dbReference type="ARBA" id="ARBA00022801"/>
    </source>
</evidence>
<dbReference type="PANTHER" id="PTHR43817:SF1">
    <property type="entry name" value="HYDROLASE, FAMILY 43, PUTATIVE (AFU_ORTHOLOGUE AFUA_3G01660)-RELATED"/>
    <property type="match status" value="1"/>
</dbReference>
<comment type="similarity">
    <text evidence="4">Belongs to the glycosyl hydrolase 43 family.</text>
</comment>
<protein>
    <submittedName>
        <fullName evidence="6">Uncharacterized protein</fullName>
    </submittedName>
</protein>
<keyword evidence="1 5" id="KW-0732">Signal</keyword>
<dbReference type="OrthoDB" id="272289at2759"/>
<keyword evidence="7" id="KW-1185">Reference proteome</keyword>
<keyword evidence="2 4" id="KW-0378">Hydrolase</keyword>
<comment type="caution">
    <text evidence="6">The sequence shown here is derived from an EMBL/GenBank/DDBJ whole genome shotgun (WGS) entry which is preliminary data.</text>
</comment>